<sequence length="504" mass="55901">MPPKLSTSVDTTWANGLRGIASLFVVSSHLVMCFARSMIPPNIGMDMPSRFYQLPFFRLAGQGNAWVAVFFVLLGYVNSLKPIQCSRMGRSADTLSNLARSSFRRTGRLVFPAAAVTVICWSLCQLGLLELARRSDAFWLQETSPPPSETWLGGIWDLLKELVGTWMYGANKYDQPQWALASLFSGSMYAYLVLLCTCNATGSFRLAVMVVLYFWNWVSDPSTVRISITAGMILSELSYLPIPKRSSKLNNFVCYCGALLGLYLCGFPDQYASQCSWSRNLEHIGLRIFPANANQGRYWPALGSHILSASILYSSSLRNALSTPFFNWLGGVSFPIYLLHGPLVRTVLTWITFGFRALLNPPSSAGYVTIDRTAGGAQSPEPSVPRIAPSGRWATPDLNIIPQPNALAFVFIIPLFAAILLFVCNLWSIHVEPYFGAATAWCERVAATWRKEADMDIFENSEESESRRGSRGSGVETIYITPKESPKGSPRRSLLPLTEKSLRE</sequence>
<protein>
    <submittedName>
        <fullName evidence="4">Acyltransferase 3</fullName>
    </submittedName>
</protein>
<name>A0A167ZFY3_9EURO</name>
<feature type="transmembrane region" description="Helical" evidence="2">
    <location>
        <begin position="406"/>
        <end position="427"/>
    </location>
</feature>
<feature type="transmembrane region" description="Helical" evidence="2">
    <location>
        <begin position="325"/>
        <end position="353"/>
    </location>
</feature>
<accession>A0A167ZFY3</accession>
<evidence type="ECO:0000313" key="4">
    <source>
        <dbReference type="EMBL" id="KZZ92609.1"/>
    </source>
</evidence>
<organism evidence="4 5">
    <name type="scientific">Ascosphaera apis ARSEF 7405</name>
    <dbReference type="NCBI Taxonomy" id="392613"/>
    <lineage>
        <taxon>Eukaryota</taxon>
        <taxon>Fungi</taxon>
        <taxon>Dikarya</taxon>
        <taxon>Ascomycota</taxon>
        <taxon>Pezizomycotina</taxon>
        <taxon>Eurotiomycetes</taxon>
        <taxon>Eurotiomycetidae</taxon>
        <taxon>Onygenales</taxon>
        <taxon>Ascosphaeraceae</taxon>
        <taxon>Ascosphaera</taxon>
    </lineage>
</organism>
<evidence type="ECO:0000256" key="2">
    <source>
        <dbReference type="SAM" id="Phobius"/>
    </source>
</evidence>
<evidence type="ECO:0000313" key="5">
    <source>
        <dbReference type="Proteomes" id="UP000242877"/>
    </source>
</evidence>
<keyword evidence="5" id="KW-1185">Reference proteome</keyword>
<keyword evidence="4" id="KW-0808">Transferase</keyword>
<dbReference type="OrthoDB" id="5405781at2759"/>
<dbReference type="EMBL" id="AZGZ01000010">
    <property type="protein sequence ID" value="KZZ92609.1"/>
    <property type="molecule type" value="Genomic_DNA"/>
</dbReference>
<feature type="region of interest" description="Disordered" evidence="1">
    <location>
        <begin position="460"/>
        <end position="504"/>
    </location>
</feature>
<dbReference type="VEuPathDB" id="FungiDB:AAP_02690"/>
<dbReference type="GO" id="GO:0016747">
    <property type="term" value="F:acyltransferase activity, transferring groups other than amino-acyl groups"/>
    <property type="evidence" value="ECO:0007669"/>
    <property type="project" value="InterPro"/>
</dbReference>
<proteinExistence type="predicted"/>
<keyword evidence="2" id="KW-1133">Transmembrane helix</keyword>
<evidence type="ECO:0000256" key="1">
    <source>
        <dbReference type="SAM" id="MobiDB-lite"/>
    </source>
</evidence>
<dbReference type="PANTHER" id="PTHR23028">
    <property type="entry name" value="ACETYLTRANSFERASE"/>
    <property type="match status" value="1"/>
</dbReference>
<dbReference type="PANTHER" id="PTHR23028:SF128">
    <property type="entry name" value="ACYLTRANSFERASE 3 DOMAIN-CONTAINING PROTEIN"/>
    <property type="match status" value="1"/>
</dbReference>
<dbReference type="Pfam" id="PF01757">
    <property type="entry name" value="Acyl_transf_3"/>
    <property type="match status" value="1"/>
</dbReference>
<feature type="transmembrane region" description="Helical" evidence="2">
    <location>
        <begin position="189"/>
        <end position="216"/>
    </location>
</feature>
<reference evidence="4 5" key="1">
    <citation type="journal article" date="2016" name="Genome Biol. Evol.">
        <title>Divergent and convergent evolution of fungal pathogenicity.</title>
        <authorList>
            <person name="Shang Y."/>
            <person name="Xiao G."/>
            <person name="Zheng P."/>
            <person name="Cen K."/>
            <person name="Zhan S."/>
            <person name="Wang C."/>
        </authorList>
    </citation>
    <scope>NUCLEOTIDE SEQUENCE [LARGE SCALE GENOMIC DNA]</scope>
    <source>
        <strain evidence="4 5">ARSEF 7405</strain>
    </source>
</reference>
<gene>
    <name evidence="4" type="ORF">AAP_02690</name>
</gene>
<comment type="caution">
    <text evidence="4">The sequence shown here is derived from an EMBL/GenBank/DDBJ whole genome shotgun (WGS) entry which is preliminary data.</text>
</comment>
<keyword evidence="2" id="KW-0472">Membrane</keyword>
<feature type="transmembrane region" description="Helical" evidence="2">
    <location>
        <begin position="109"/>
        <end position="131"/>
    </location>
</feature>
<feature type="domain" description="Acyltransferase 3" evidence="3">
    <location>
        <begin position="13"/>
        <end position="357"/>
    </location>
</feature>
<feature type="transmembrane region" description="Helical" evidence="2">
    <location>
        <begin position="20"/>
        <end position="39"/>
    </location>
</feature>
<keyword evidence="4" id="KW-0012">Acyltransferase</keyword>
<dbReference type="AlphaFoldDB" id="A0A167ZFY3"/>
<dbReference type="Proteomes" id="UP000242877">
    <property type="component" value="Unassembled WGS sequence"/>
</dbReference>
<evidence type="ECO:0000259" key="3">
    <source>
        <dbReference type="Pfam" id="PF01757"/>
    </source>
</evidence>
<dbReference type="InterPro" id="IPR050879">
    <property type="entry name" value="Acyltransferase_3"/>
</dbReference>
<keyword evidence="2" id="KW-0812">Transmembrane</keyword>
<dbReference type="InterPro" id="IPR002656">
    <property type="entry name" value="Acyl_transf_3_dom"/>
</dbReference>
<feature type="transmembrane region" description="Helical" evidence="2">
    <location>
        <begin position="59"/>
        <end position="80"/>
    </location>
</feature>